<dbReference type="InterPro" id="IPR026607">
    <property type="entry name" value="DMRT"/>
</dbReference>
<dbReference type="STRING" id="7719.ENSCINP00000024566"/>
<dbReference type="Pfam" id="PF00751">
    <property type="entry name" value="DM"/>
    <property type="match status" value="1"/>
</dbReference>
<evidence type="ECO:0000256" key="6">
    <source>
        <dbReference type="PROSITE-ProRule" id="PRU00070"/>
    </source>
</evidence>
<keyword evidence="5 6" id="KW-0539">Nucleus</keyword>
<proteinExistence type="inferred from homology"/>
<dbReference type="SUPFAM" id="SSF82927">
    <property type="entry name" value="Cysteine-rich DNA binding domain, (DM domain)"/>
    <property type="match status" value="1"/>
</dbReference>
<dbReference type="InterPro" id="IPR001275">
    <property type="entry name" value="DM_DNA-bd"/>
</dbReference>
<sequence>MKPVADSSPVGADTSSDFPSSIPNEFQQVAGASRKPLRTPKCARCRNHGVVSTLKGHKRHCRWRDCQCSNCLLVVERQRIMAAQQAADVKKSGRSDSETSSPVGEKEDAAVDVGLMEDAAASLRIRNKKQAAPHESIARHILPPISERMRKRRAFADKELDDAMMRREMNSRCGIFPHNPTNIASVLNVNSDISPYAALLRASHNPYVLNTEATELSDGLTSPDITVDHLVDHQTSGKLKLDVESGPRNKRPRHSSRQNVYKSKLSNESEVRDAAVNKNTGETNKDTPMGNNPYQADTAEGRTRKQRINFLSIMFPTCDPATLERALGIYENPYSPANSLDSAAFDAGGKARTEGSFSFCNDPMCNSIYPKFLSSMPHLNASCPSSRHNKGIIGATYDSVHAENIKPYIYPYHALPTPMFAQKIHFDESCNSDRIFPNFRRMDDAARHNEEFRACMLQQYTAAINNSLPFAPVFATSRHFPVDADCPVSKDIGRFRSEIASKLHSRKEILTLPNKSVTLAGCEEINKLTAKQRNDAVTPRPQFTVAKYQDEKINGLDSVKQEKRCNLEQNGDDPDLPRAVVCSTDHTTESRYKWNSASQRRICKNQRSNKLTSFTVQSIMGNASS</sequence>
<feature type="region of interest" description="Disordered" evidence="7">
    <location>
        <begin position="235"/>
        <end position="297"/>
    </location>
</feature>
<evidence type="ECO:0000313" key="10">
    <source>
        <dbReference type="Proteomes" id="UP000008144"/>
    </source>
</evidence>
<comment type="subcellular location">
    <subcellularLocation>
        <location evidence="6">Nucleus</location>
    </subcellularLocation>
</comment>
<dbReference type="AlphaFoldDB" id="F6YWN9"/>
<reference evidence="10" key="1">
    <citation type="journal article" date="2002" name="Science">
        <title>The draft genome of Ciona intestinalis: insights into chordate and vertebrate origins.</title>
        <authorList>
            <person name="Dehal P."/>
            <person name="Satou Y."/>
            <person name="Campbell R.K."/>
            <person name="Chapman J."/>
            <person name="Degnan B."/>
            <person name="De Tomaso A."/>
            <person name="Davidson B."/>
            <person name="Di Gregorio A."/>
            <person name="Gelpke M."/>
            <person name="Goodstein D.M."/>
            <person name="Harafuji N."/>
            <person name="Hastings K.E."/>
            <person name="Ho I."/>
            <person name="Hotta K."/>
            <person name="Huang W."/>
            <person name="Kawashima T."/>
            <person name="Lemaire P."/>
            <person name="Martinez D."/>
            <person name="Meinertzhagen I.A."/>
            <person name="Necula S."/>
            <person name="Nonaka M."/>
            <person name="Putnam N."/>
            <person name="Rash S."/>
            <person name="Saiga H."/>
            <person name="Satake M."/>
            <person name="Terry A."/>
            <person name="Yamada L."/>
            <person name="Wang H.G."/>
            <person name="Awazu S."/>
            <person name="Azumi K."/>
            <person name="Boore J."/>
            <person name="Branno M."/>
            <person name="Chin-Bow S."/>
            <person name="DeSantis R."/>
            <person name="Doyle S."/>
            <person name="Francino P."/>
            <person name="Keys D.N."/>
            <person name="Haga S."/>
            <person name="Hayashi H."/>
            <person name="Hino K."/>
            <person name="Imai K.S."/>
            <person name="Inaba K."/>
            <person name="Kano S."/>
            <person name="Kobayashi K."/>
            <person name="Kobayashi M."/>
            <person name="Lee B.I."/>
            <person name="Makabe K.W."/>
            <person name="Manohar C."/>
            <person name="Matassi G."/>
            <person name="Medina M."/>
            <person name="Mochizuki Y."/>
            <person name="Mount S."/>
            <person name="Morishita T."/>
            <person name="Miura S."/>
            <person name="Nakayama A."/>
            <person name="Nishizaka S."/>
            <person name="Nomoto H."/>
            <person name="Ohta F."/>
            <person name="Oishi K."/>
            <person name="Rigoutsos I."/>
            <person name="Sano M."/>
            <person name="Sasaki A."/>
            <person name="Sasakura Y."/>
            <person name="Shoguchi E."/>
            <person name="Shin-i T."/>
            <person name="Spagnuolo A."/>
            <person name="Stainier D."/>
            <person name="Suzuki M.M."/>
            <person name="Tassy O."/>
            <person name="Takatori N."/>
            <person name="Tokuoka M."/>
            <person name="Yagi K."/>
            <person name="Yoshizaki F."/>
            <person name="Wada S."/>
            <person name="Zhang C."/>
            <person name="Hyatt P.D."/>
            <person name="Larimer F."/>
            <person name="Detter C."/>
            <person name="Doggett N."/>
            <person name="Glavina T."/>
            <person name="Hawkins T."/>
            <person name="Richardson P."/>
            <person name="Lucas S."/>
            <person name="Kohara Y."/>
            <person name="Levine M."/>
            <person name="Satoh N."/>
            <person name="Rokhsar D.S."/>
        </authorList>
    </citation>
    <scope>NUCLEOTIDE SEQUENCE [LARGE SCALE GENOMIC DNA]</scope>
</reference>
<dbReference type="GeneTree" id="ENSGT00940000156282"/>
<dbReference type="EMBL" id="EAAA01002575">
    <property type="status" value="NOT_ANNOTATED_CDS"/>
    <property type="molecule type" value="Genomic_DNA"/>
</dbReference>
<evidence type="ECO:0000256" key="4">
    <source>
        <dbReference type="ARBA" id="ARBA00023125"/>
    </source>
</evidence>
<reference evidence="9" key="3">
    <citation type="submission" date="2025-08" db="UniProtKB">
        <authorList>
            <consortium name="Ensembl"/>
        </authorList>
    </citation>
    <scope>IDENTIFICATION</scope>
</reference>
<dbReference type="PANTHER" id="PTHR12322:SF53">
    <property type="entry name" value="DOUBLESEX-MAB RELATED 11E"/>
    <property type="match status" value="1"/>
</dbReference>
<keyword evidence="2 6" id="KW-0479">Metal-binding</keyword>
<name>F6YWN9_CIOIN</name>
<reference evidence="9" key="2">
    <citation type="journal article" date="2008" name="Genome Biol.">
        <title>Improved genome assembly and evidence-based global gene model set for the chordate Ciona intestinalis: new insight into intron and operon populations.</title>
        <authorList>
            <person name="Satou Y."/>
            <person name="Mineta K."/>
            <person name="Ogasawara M."/>
            <person name="Sasakura Y."/>
            <person name="Shoguchi E."/>
            <person name="Ueno K."/>
            <person name="Yamada L."/>
            <person name="Matsumoto J."/>
            <person name="Wasserscheid J."/>
            <person name="Dewar K."/>
            <person name="Wiley G.B."/>
            <person name="Macmil S.L."/>
            <person name="Roe B.A."/>
            <person name="Zeller R.W."/>
            <person name="Hastings K.E."/>
            <person name="Lemaire P."/>
            <person name="Lindquist E."/>
            <person name="Endo T."/>
            <person name="Hotta K."/>
            <person name="Inaba K."/>
        </authorList>
    </citation>
    <scope>NUCLEOTIDE SEQUENCE [LARGE SCALE GENOMIC DNA]</scope>
    <source>
        <strain evidence="9">wild type</strain>
    </source>
</reference>
<dbReference type="PANTHER" id="PTHR12322">
    <property type="entry name" value="DOUBLESEX AND MAB-3 RELATED TRANSCRIPTION FACTOR DMRT"/>
    <property type="match status" value="1"/>
</dbReference>
<evidence type="ECO:0000256" key="7">
    <source>
        <dbReference type="SAM" id="MobiDB-lite"/>
    </source>
</evidence>
<dbReference type="InterPro" id="IPR036407">
    <property type="entry name" value="DM_DNA-bd_sf"/>
</dbReference>
<dbReference type="GO" id="GO:0007548">
    <property type="term" value="P:sex differentiation"/>
    <property type="evidence" value="ECO:0000318"/>
    <property type="project" value="GO_Central"/>
</dbReference>
<evidence type="ECO:0000313" key="9">
    <source>
        <dbReference type="Ensembl" id="ENSCINP00000024566.2"/>
    </source>
</evidence>
<feature type="domain" description="DM" evidence="8">
    <location>
        <begin position="42"/>
        <end position="90"/>
    </location>
</feature>
<evidence type="ECO:0000256" key="5">
    <source>
        <dbReference type="ARBA" id="ARBA00023242"/>
    </source>
</evidence>
<keyword evidence="10" id="KW-1185">Reference proteome</keyword>
<dbReference type="GO" id="GO:0000978">
    <property type="term" value="F:RNA polymerase II cis-regulatory region sequence-specific DNA binding"/>
    <property type="evidence" value="ECO:0000318"/>
    <property type="project" value="GO_Central"/>
</dbReference>
<protein>
    <recommendedName>
        <fullName evidence="8">DM domain-containing protein</fullName>
    </recommendedName>
</protein>
<dbReference type="PROSITE" id="PS50809">
    <property type="entry name" value="DM_2"/>
    <property type="match status" value="1"/>
</dbReference>
<dbReference type="Proteomes" id="UP000008144">
    <property type="component" value="Chromosome 8"/>
</dbReference>
<dbReference type="GO" id="GO:0005634">
    <property type="term" value="C:nucleus"/>
    <property type="evidence" value="ECO:0000318"/>
    <property type="project" value="GO_Central"/>
</dbReference>
<feature type="DNA-binding region" description="DM" evidence="6">
    <location>
        <begin position="42"/>
        <end position="90"/>
    </location>
</feature>
<dbReference type="Gene3D" id="4.10.1040.10">
    <property type="entry name" value="DM DNA-binding domain"/>
    <property type="match status" value="1"/>
</dbReference>
<feature type="region of interest" description="Disordered" evidence="7">
    <location>
        <begin position="86"/>
        <end position="108"/>
    </location>
</feature>
<evidence type="ECO:0000256" key="2">
    <source>
        <dbReference type="ARBA" id="ARBA00022723"/>
    </source>
</evidence>
<dbReference type="HOGENOM" id="CLU_437393_0_0_1"/>
<feature type="compositionally biased region" description="Basic and acidic residues" evidence="7">
    <location>
        <begin position="265"/>
        <end position="275"/>
    </location>
</feature>
<dbReference type="GO" id="GO:0000981">
    <property type="term" value="F:DNA-binding transcription factor activity, RNA polymerase II-specific"/>
    <property type="evidence" value="ECO:0000318"/>
    <property type="project" value="GO_Central"/>
</dbReference>
<dbReference type="Ensembl" id="ENSCINT00000024812.2">
    <property type="protein sequence ID" value="ENSCINP00000024566.2"/>
    <property type="gene ID" value="ENSCING00000013359.2"/>
</dbReference>
<keyword evidence="4 6" id="KW-0238">DNA-binding</keyword>
<feature type="compositionally biased region" description="Basic and acidic residues" evidence="7">
    <location>
        <begin position="88"/>
        <end position="97"/>
    </location>
</feature>
<dbReference type="PROSITE" id="PS40000">
    <property type="entry name" value="DM_1"/>
    <property type="match status" value="1"/>
</dbReference>
<dbReference type="GO" id="GO:0006357">
    <property type="term" value="P:regulation of transcription by RNA polymerase II"/>
    <property type="evidence" value="ECO:0000318"/>
    <property type="project" value="GO_Central"/>
</dbReference>
<dbReference type="FunFam" id="4.10.1040.10:FF:000001">
    <property type="entry name" value="doublesex- and mab-3-related transcription factor 1"/>
    <property type="match status" value="1"/>
</dbReference>
<evidence type="ECO:0000256" key="3">
    <source>
        <dbReference type="ARBA" id="ARBA00022833"/>
    </source>
</evidence>
<keyword evidence="3 6" id="KW-0862">Zinc</keyword>
<feature type="region of interest" description="Disordered" evidence="7">
    <location>
        <begin position="1"/>
        <end position="23"/>
    </location>
</feature>
<accession>F6YWN9</accession>
<dbReference type="InParanoid" id="F6YWN9"/>
<comment type="similarity">
    <text evidence="1">Belongs to the DMRT family.</text>
</comment>
<feature type="compositionally biased region" description="Polar residues" evidence="7">
    <location>
        <begin position="13"/>
        <end position="23"/>
    </location>
</feature>
<reference evidence="9" key="4">
    <citation type="submission" date="2025-09" db="UniProtKB">
        <authorList>
            <consortium name="Ensembl"/>
        </authorList>
    </citation>
    <scope>IDENTIFICATION</scope>
</reference>
<dbReference type="GO" id="GO:0046872">
    <property type="term" value="F:metal ion binding"/>
    <property type="evidence" value="ECO:0007669"/>
    <property type="project" value="UniProtKB-KW"/>
</dbReference>
<organism evidence="9 10">
    <name type="scientific">Ciona intestinalis</name>
    <name type="common">Transparent sea squirt</name>
    <name type="synonym">Ascidia intestinalis</name>
    <dbReference type="NCBI Taxonomy" id="7719"/>
    <lineage>
        <taxon>Eukaryota</taxon>
        <taxon>Metazoa</taxon>
        <taxon>Chordata</taxon>
        <taxon>Tunicata</taxon>
        <taxon>Ascidiacea</taxon>
        <taxon>Phlebobranchia</taxon>
        <taxon>Cionidae</taxon>
        <taxon>Ciona</taxon>
    </lineage>
</organism>
<evidence type="ECO:0000256" key="1">
    <source>
        <dbReference type="ARBA" id="ARBA00006834"/>
    </source>
</evidence>
<dbReference type="SMART" id="SM00301">
    <property type="entry name" value="DM"/>
    <property type="match status" value="1"/>
</dbReference>
<evidence type="ECO:0000259" key="8">
    <source>
        <dbReference type="PROSITE" id="PS50809"/>
    </source>
</evidence>